<evidence type="ECO:0000313" key="2">
    <source>
        <dbReference type="EMBL" id="KAL2053202.1"/>
    </source>
</evidence>
<evidence type="ECO:0008006" key="4">
    <source>
        <dbReference type="Google" id="ProtNLM"/>
    </source>
</evidence>
<organism evidence="2 3">
    <name type="scientific">Lepraria finkii</name>
    <dbReference type="NCBI Taxonomy" id="1340010"/>
    <lineage>
        <taxon>Eukaryota</taxon>
        <taxon>Fungi</taxon>
        <taxon>Dikarya</taxon>
        <taxon>Ascomycota</taxon>
        <taxon>Pezizomycotina</taxon>
        <taxon>Lecanoromycetes</taxon>
        <taxon>OSLEUM clade</taxon>
        <taxon>Lecanoromycetidae</taxon>
        <taxon>Lecanorales</taxon>
        <taxon>Lecanorineae</taxon>
        <taxon>Stereocaulaceae</taxon>
        <taxon>Lepraria</taxon>
    </lineage>
</organism>
<proteinExistence type="predicted"/>
<feature type="region of interest" description="Disordered" evidence="1">
    <location>
        <begin position="60"/>
        <end position="149"/>
    </location>
</feature>
<evidence type="ECO:0000313" key="3">
    <source>
        <dbReference type="Proteomes" id="UP001590951"/>
    </source>
</evidence>
<evidence type="ECO:0000256" key="1">
    <source>
        <dbReference type="SAM" id="MobiDB-lite"/>
    </source>
</evidence>
<reference evidence="2 3" key="1">
    <citation type="submission" date="2024-09" db="EMBL/GenBank/DDBJ databases">
        <title>Rethinking Asexuality: The Enigmatic Case of Functional Sexual Genes in Lepraria (Stereocaulaceae).</title>
        <authorList>
            <person name="Doellman M."/>
            <person name="Sun Y."/>
            <person name="Barcenas-Pena A."/>
            <person name="Lumbsch H.T."/>
            <person name="Grewe F."/>
        </authorList>
    </citation>
    <scope>NUCLEOTIDE SEQUENCE [LARGE SCALE GENOMIC DNA]</scope>
    <source>
        <strain evidence="2 3">Grewe 0041</strain>
    </source>
</reference>
<protein>
    <recommendedName>
        <fullName evidence="4">Myb-like domain-containing protein</fullName>
    </recommendedName>
</protein>
<dbReference type="EMBL" id="JBHFEH010000022">
    <property type="protein sequence ID" value="KAL2053202.1"/>
    <property type="molecule type" value="Genomic_DNA"/>
</dbReference>
<feature type="compositionally biased region" description="Low complexity" evidence="1">
    <location>
        <begin position="60"/>
        <end position="77"/>
    </location>
</feature>
<name>A0ABR4B5Q5_9LECA</name>
<feature type="compositionally biased region" description="Low complexity" evidence="1">
    <location>
        <begin position="84"/>
        <end position="93"/>
    </location>
</feature>
<accession>A0ABR4B5Q5</accession>
<sequence length="264" mass="29033">MLLPSALDCVPLIHSSRSSHMPAATMLSSPPSSYFSPTSPASANIYGACRSLQSLITTSLPPTTSSISRPSRPQPQLASPITLKSTKSGSSQSKKSRKVAPPQTPPRPSRKRRRSLHNDDGLYYDQENISPSKQSTPKRQRLCPPSLPLGLDRADFDALQEQAANIPIPVTFETRQEEDLPEEAAQSEWSSPDDSALVSLILHKLRLRQSDWDECTRRLGKGKDSIGERWKLLVGDGEVGLRRGSGVQRRGNVQKMEFGGPLER</sequence>
<keyword evidence="3" id="KW-1185">Reference proteome</keyword>
<dbReference type="Proteomes" id="UP001590951">
    <property type="component" value="Unassembled WGS sequence"/>
</dbReference>
<comment type="caution">
    <text evidence="2">The sequence shown here is derived from an EMBL/GenBank/DDBJ whole genome shotgun (WGS) entry which is preliminary data.</text>
</comment>
<gene>
    <name evidence="2" type="ORF">ABVK25_006527</name>
</gene>